<reference evidence="1 2" key="1">
    <citation type="submission" date="2012-05" db="EMBL/GenBank/DDBJ databases">
        <title>Recombination and specialization in a pathogen metapopulation.</title>
        <authorList>
            <person name="Gardiner A."/>
            <person name="Kemen E."/>
            <person name="Schultz-Larsen T."/>
            <person name="MacLean D."/>
            <person name="Van Oosterhout C."/>
            <person name="Jones J.D.G."/>
        </authorList>
    </citation>
    <scope>NUCLEOTIDE SEQUENCE [LARGE SCALE GENOMIC DNA]</scope>
    <source>
        <strain evidence="1 2">Ac Nc2</strain>
    </source>
</reference>
<evidence type="ECO:0000313" key="1">
    <source>
        <dbReference type="EMBL" id="CCI45695.1"/>
    </source>
</evidence>
<dbReference type="Proteomes" id="UP000053237">
    <property type="component" value="Unassembled WGS sequence"/>
</dbReference>
<sequence>MNDSQVGPQMYHQHGNDARRTVQQMEQIVQYPDARHKKIGIRMFFEWKCTKDLALAFAPEDVNVDFLGDSFQGMAERY</sequence>
<name>A0A024GGM4_9STRA</name>
<keyword evidence="2" id="KW-1185">Reference proteome</keyword>
<proteinExistence type="predicted"/>
<accession>A0A024GGM4</accession>
<dbReference type="InParanoid" id="A0A024GGM4"/>
<evidence type="ECO:0000313" key="2">
    <source>
        <dbReference type="Proteomes" id="UP000053237"/>
    </source>
</evidence>
<dbReference type="EMBL" id="CAIX01000105">
    <property type="protein sequence ID" value="CCI45695.1"/>
    <property type="molecule type" value="Genomic_DNA"/>
</dbReference>
<comment type="caution">
    <text evidence="1">The sequence shown here is derived from an EMBL/GenBank/DDBJ whole genome shotgun (WGS) entry which is preliminary data.</text>
</comment>
<dbReference type="AlphaFoldDB" id="A0A024GGM4"/>
<gene>
    <name evidence="1" type="ORF">BN9_065920</name>
</gene>
<organism evidence="1 2">
    <name type="scientific">Albugo candida</name>
    <dbReference type="NCBI Taxonomy" id="65357"/>
    <lineage>
        <taxon>Eukaryota</taxon>
        <taxon>Sar</taxon>
        <taxon>Stramenopiles</taxon>
        <taxon>Oomycota</taxon>
        <taxon>Peronosporomycetes</taxon>
        <taxon>Albuginales</taxon>
        <taxon>Albuginaceae</taxon>
        <taxon>Albugo</taxon>
    </lineage>
</organism>
<protein>
    <submittedName>
        <fullName evidence="1">Uncharacterized protein</fullName>
    </submittedName>
</protein>